<evidence type="ECO:0000256" key="10">
    <source>
        <dbReference type="ARBA" id="ARBA00022889"/>
    </source>
</evidence>
<dbReference type="GO" id="GO:0005198">
    <property type="term" value="F:structural molecule activity"/>
    <property type="evidence" value="ECO:0007669"/>
    <property type="project" value="InterPro"/>
</dbReference>
<evidence type="ECO:0000256" key="1">
    <source>
        <dbReference type="ARBA" id="ARBA00004188"/>
    </source>
</evidence>
<dbReference type="OrthoDB" id="29742at2759"/>
<evidence type="ECO:0000313" key="19">
    <source>
        <dbReference type="RefSeq" id="XP_035679729.1"/>
    </source>
</evidence>
<dbReference type="Proteomes" id="UP000001554">
    <property type="component" value="Chromosome 6"/>
</dbReference>
<dbReference type="KEGG" id="bfo:118418041"/>
<evidence type="ECO:0000256" key="7">
    <source>
        <dbReference type="ARBA" id="ARBA00022475"/>
    </source>
</evidence>
<keyword evidence="9" id="KW-0677">Repeat</keyword>
<dbReference type="PRINTS" id="PR00806">
    <property type="entry name" value="VINCULIN"/>
</dbReference>
<dbReference type="Gene3D" id="1.20.120.230">
    <property type="entry name" value="Alpha-catenin/vinculin-like"/>
    <property type="match status" value="4"/>
</dbReference>
<comment type="similarity">
    <text evidence="5">Belongs to the vinculin/alpha-catenin family.</text>
</comment>
<dbReference type="Gene3D" id="1.20.120.810">
    <property type="entry name" value="Vinculin, Vh2 four-helix bundle"/>
    <property type="match status" value="2"/>
</dbReference>
<reference evidence="19 20" key="2">
    <citation type="submission" date="2025-04" db="UniProtKB">
        <authorList>
            <consortium name="RefSeq"/>
        </authorList>
    </citation>
    <scope>IDENTIFICATION</scope>
    <source>
        <strain evidence="19 20">S238N-H82</strain>
        <tissue evidence="19 20">Testes</tissue>
    </source>
</reference>
<evidence type="ECO:0000256" key="16">
    <source>
        <dbReference type="ARBA" id="ARBA00033411"/>
    </source>
</evidence>
<dbReference type="GO" id="GO:0008013">
    <property type="term" value="F:beta-catenin binding"/>
    <property type="evidence" value="ECO:0000318"/>
    <property type="project" value="GO_Central"/>
</dbReference>
<dbReference type="InterPro" id="IPR006077">
    <property type="entry name" value="Vinculin/catenin"/>
</dbReference>
<feature type="region of interest" description="Disordered" evidence="17">
    <location>
        <begin position="505"/>
        <end position="525"/>
    </location>
</feature>
<evidence type="ECO:0000256" key="2">
    <source>
        <dbReference type="ARBA" id="ARBA00004245"/>
    </source>
</evidence>
<evidence type="ECO:0000313" key="18">
    <source>
        <dbReference type="Proteomes" id="UP000001554"/>
    </source>
</evidence>
<dbReference type="GO" id="GO:0005856">
    <property type="term" value="C:cytoskeleton"/>
    <property type="evidence" value="ECO:0000318"/>
    <property type="project" value="GO_Central"/>
</dbReference>
<dbReference type="FunFam" id="1.20.120.230:FF:000010">
    <property type="entry name" value="Vinculin a"/>
    <property type="match status" value="1"/>
</dbReference>
<accession>A0A9J7MUT8</accession>
<organism evidence="18 20">
    <name type="scientific">Branchiostoma floridae</name>
    <name type="common">Florida lancelet</name>
    <name type="synonym">Amphioxus</name>
    <dbReference type="NCBI Taxonomy" id="7739"/>
    <lineage>
        <taxon>Eukaryota</taxon>
        <taxon>Metazoa</taxon>
        <taxon>Chordata</taxon>
        <taxon>Cephalochordata</taxon>
        <taxon>Leptocardii</taxon>
        <taxon>Amphioxiformes</taxon>
        <taxon>Branchiostomatidae</taxon>
        <taxon>Branchiostoma</taxon>
    </lineage>
</organism>
<dbReference type="InterPro" id="IPR000633">
    <property type="entry name" value="Vinculin_CS"/>
</dbReference>
<keyword evidence="10" id="KW-0130">Cell adhesion</keyword>
<evidence type="ECO:0000313" key="20">
    <source>
        <dbReference type="RefSeq" id="XP_035679730.1"/>
    </source>
</evidence>
<dbReference type="FunFam" id="1.20.120.810:FF:000001">
    <property type="entry name" value="Vinculin a"/>
    <property type="match status" value="1"/>
</dbReference>
<proteinExistence type="inferred from homology"/>
<comment type="subcellular location">
    <subcellularLocation>
        <location evidence="4">Cell junction</location>
        <location evidence="4">Adherens junction</location>
    </subcellularLocation>
    <subcellularLocation>
        <location evidence="3">Cell membrane</location>
        <location evidence="3">Sarcolemma</location>
        <topology evidence="3">Peripheral membrane protein</topology>
        <orientation evidence="3">Cytoplasmic side</orientation>
    </subcellularLocation>
    <subcellularLocation>
        <location evidence="1">Cell projection</location>
        <location evidence="1">Podosome</location>
    </subcellularLocation>
    <subcellularLocation>
        <location evidence="2">Cytoplasm</location>
        <location evidence="2">Cytoskeleton</location>
    </subcellularLocation>
</comment>
<dbReference type="GO" id="GO:0005886">
    <property type="term" value="C:plasma membrane"/>
    <property type="evidence" value="ECO:0000318"/>
    <property type="project" value="GO_Central"/>
</dbReference>
<keyword evidence="13" id="KW-0009">Actin-binding</keyword>
<dbReference type="PANTHER" id="PTHR46180">
    <property type="entry name" value="VINCULIN"/>
    <property type="match status" value="1"/>
</dbReference>
<feature type="compositionally biased region" description="Polar residues" evidence="17">
    <location>
        <begin position="706"/>
        <end position="722"/>
    </location>
</feature>
<keyword evidence="12" id="KW-0472">Membrane</keyword>
<dbReference type="SUPFAM" id="SSF47220">
    <property type="entry name" value="alpha-catenin/vinculin-like"/>
    <property type="match status" value="6"/>
</dbReference>
<evidence type="ECO:0000256" key="17">
    <source>
        <dbReference type="SAM" id="MobiDB-lite"/>
    </source>
</evidence>
<evidence type="ECO:0000256" key="4">
    <source>
        <dbReference type="ARBA" id="ARBA00004536"/>
    </source>
</evidence>
<dbReference type="GO" id="GO:0051015">
    <property type="term" value="F:actin filament binding"/>
    <property type="evidence" value="ECO:0007669"/>
    <property type="project" value="InterPro"/>
</dbReference>
<dbReference type="GO" id="GO:0045294">
    <property type="term" value="F:alpha-catenin binding"/>
    <property type="evidence" value="ECO:0000318"/>
    <property type="project" value="GO_Central"/>
</dbReference>
<dbReference type="AlphaFoldDB" id="A0A9J7MUT8"/>
<keyword evidence="18" id="KW-1185">Reference proteome</keyword>
<gene>
    <name evidence="19 20" type="primary">LOC118418041</name>
</gene>
<comment type="function">
    <text evidence="15">Actin filament (F-actin)-binding protein involved in cell-matrix adhesion and cell-cell adhesion. Regulates cell-surface E-cadherin expression and potentiates mechanosensing by the E-cadherin complex. May also play important roles in cell morphology and locomotion.</text>
</comment>
<feature type="region of interest" description="Disordered" evidence="17">
    <location>
        <begin position="763"/>
        <end position="815"/>
    </location>
</feature>
<dbReference type="InterPro" id="IPR036723">
    <property type="entry name" value="Alpha-catenin/vinculin-like_sf"/>
</dbReference>
<dbReference type="PROSITE" id="PS00664">
    <property type="entry name" value="VINCULIN_2"/>
    <property type="match status" value="1"/>
</dbReference>
<evidence type="ECO:0000256" key="6">
    <source>
        <dbReference type="ARBA" id="ARBA00014125"/>
    </source>
</evidence>
<name>A0A9J7MUT8_BRAFL</name>
<dbReference type="Pfam" id="PF01044">
    <property type="entry name" value="Vinculin"/>
    <property type="match status" value="1"/>
</dbReference>
<evidence type="ECO:0000256" key="9">
    <source>
        <dbReference type="ARBA" id="ARBA00022737"/>
    </source>
</evidence>
<evidence type="ECO:0000256" key="5">
    <source>
        <dbReference type="ARBA" id="ARBA00008376"/>
    </source>
</evidence>
<dbReference type="GO" id="GO:0005737">
    <property type="term" value="C:cytoplasm"/>
    <property type="evidence" value="ECO:0000318"/>
    <property type="project" value="GO_Central"/>
</dbReference>
<dbReference type="RefSeq" id="XP_035679730.1">
    <property type="nucleotide sequence ID" value="XM_035823837.1"/>
</dbReference>
<dbReference type="RefSeq" id="XP_035679729.1">
    <property type="nucleotide sequence ID" value="XM_035823836.1"/>
</dbReference>
<keyword evidence="11" id="KW-0965">Cell junction</keyword>
<protein>
    <recommendedName>
        <fullName evidence="6">Vinculin</fullName>
    </recommendedName>
    <alternativeName>
        <fullName evidence="16">Metavinculin</fullName>
    </alternativeName>
</protein>
<evidence type="ECO:0000256" key="15">
    <source>
        <dbReference type="ARBA" id="ARBA00024757"/>
    </source>
</evidence>
<dbReference type="GO" id="GO:0005925">
    <property type="term" value="C:focal adhesion"/>
    <property type="evidence" value="ECO:0000318"/>
    <property type="project" value="GO_Central"/>
</dbReference>
<dbReference type="FunFam" id="1.20.120.230:FF:000041">
    <property type="entry name" value="Vinculin"/>
    <property type="match status" value="1"/>
</dbReference>
<feature type="region of interest" description="Disordered" evidence="17">
    <location>
        <begin position="704"/>
        <end position="735"/>
    </location>
</feature>
<sequence length="1044" mass="115376">MPVFHTRTIESILEPVAQQVSQLVILHEEAEDGNAMPDLARPVQAVCAAVQNLVKVAKETAETSQDVILKQEMPIAYTRVEEASHLLVDASDMLRADPYSRPAREKLIDGARGILSGTSQLLLTFDEAEVRKIIRVCKSVLEYLAIAEVVETMEDLVTFVKNLTPGMTGMSKMVDARSKELTHQQHRESLAHSLQVVKDLTPVLISGIKIFVTTRRPQDGKGIPEAIENRNYVVNKMSAEISEIIRVLQLTTYDEDSYDADDMTVMKKALASFMARLNQAREWLQNPNSEAGSLGERSLRQIIEDARRIGERCVGPERDEILRLCSELTAMVDQLSDFKAKGMGNSPEAINLSRQIIDRLLDMDKRVQQAVSNFQQSGIRKPAPTIAGKMEQAMRWLSAPTMDDKGLGQQAVHELVREGRKLAQTCQEPDKSDLLRKCDSVERLARQLADLVNQGKGDSPEAQELARTVQEKLNDLRKKMDETLVKQIADVFLDTTSALKQLNNAAHAPADAPNREPEFGNKAGNFDQHSALLTQTAGRVADAGSCQNKKTVEGIKSTAGVIRDLTPQIIHAGKILLDNPDNQSSGFNLHRAASEHFELLKREWMNNMDKLTSLVDDAVDTVAFIKACEEAIARDSEMVKVAIKNVQVQSVVNGASNIARRANRVLMVAKREADNSEDPKFVDRVNDASDTLARSISPMVVDAKSVASNPKDANSQGRYFDSNTKESAQRLPGEMDTLRDAVAGVREAVTVVDEAALAAAQEAAFPPPPDLSQLKLGDAAPPRPPLPEHETPPPRPPPPEEEEEEIAFPTPKPNQPIMTDSEDEEMAFPVDPNANEKIMVAAHQLHLEAQKWSSKGNEIVAAAKKMALLMAEMSRLVRGEGGNKRDLIRVAKEIALVADEVTRLAKEVAKQCTDKRIRTNLLQVCERIPTISTQLKILSTVKATMIGQSTPDSNTDVDSEEVDQATEMLVHNAQNLMQSVKETVREAEAASIKIRTDAGITLRWVRKKPWEEEQAAQESKIFDSIEKQMKTGKPYKYKGMPGVI</sequence>
<reference evidence="18" key="1">
    <citation type="journal article" date="2020" name="Nat. Ecol. Evol.">
        <title>Deeply conserved synteny resolves early events in vertebrate evolution.</title>
        <authorList>
            <person name="Simakov O."/>
            <person name="Marletaz F."/>
            <person name="Yue J.X."/>
            <person name="O'Connell B."/>
            <person name="Jenkins J."/>
            <person name="Brandt A."/>
            <person name="Calef R."/>
            <person name="Tung C.H."/>
            <person name="Huang T.K."/>
            <person name="Schmutz J."/>
            <person name="Satoh N."/>
            <person name="Yu J.K."/>
            <person name="Putnam N.H."/>
            <person name="Green R.E."/>
            <person name="Rokhsar D.S."/>
        </authorList>
    </citation>
    <scope>NUCLEOTIDE SEQUENCE [LARGE SCALE GENOMIC DNA]</scope>
    <source>
        <strain evidence="18">S238N-H82</strain>
    </source>
</reference>
<dbReference type="GO" id="GO:0007155">
    <property type="term" value="P:cell adhesion"/>
    <property type="evidence" value="ECO:0000318"/>
    <property type="project" value="GO_Central"/>
</dbReference>
<dbReference type="InterPro" id="IPR017997">
    <property type="entry name" value="Vinculin"/>
</dbReference>
<dbReference type="GO" id="GO:0044291">
    <property type="term" value="C:cell-cell contact zone"/>
    <property type="evidence" value="ECO:0000318"/>
    <property type="project" value="GO_Central"/>
</dbReference>
<dbReference type="GeneID" id="118418041"/>
<evidence type="ECO:0000256" key="3">
    <source>
        <dbReference type="ARBA" id="ARBA00004278"/>
    </source>
</evidence>
<evidence type="ECO:0000256" key="11">
    <source>
        <dbReference type="ARBA" id="ARBA00022949"/>
    </source>
</evidence>
<dbReference type="GO" id="GO:0042383">
    <property type="term" value="C:sarcolemma"/>
    <property type="evidence" value="ECO:0007669"/>
    <property type="project" value="UniProtKB-SubCell"/>
</dbReference>
<evidence type="ECO:0000256" key="8">
    <source>
        <dbReference type="ARBA" id="ARBA00022490"/>
    </source>
</evidence>
<keyword evidence="8" id="KW-0963">Cytoplasm</keyword>
<evidence type="ECO:0000256" key="12">
    <source>
        <dbReference type="ARBA" id="ARBA00023136"/>
    </source>
</evidence>
<dbReference type="GO" id="GO:0002102">
    <property type="term" value="C:podosome"/>
    <property type="evidence" value="ECO:0007669"/>
    <property type="project" value="UniProtKB-SubCell"/>
</dbReference>
<evidence type="ECO:0000256" key="14">
    <source>
        <dbReference type="ARBA" id="ARBA00023212"/>
    </source>
</evidence>
<dbReference type="OMA" id="ANNLCEL"/>
<dbReference type="GO" id="GO:0005912">
    <property type="term" value="C:adherens junction"/>
    <property type="evidence" value="ECO:0000318"/>
    <property type="project" value="GO_Central"/>
</dbReference>
<keyword evidence="7" id="KW-1003">Cell membrane</keyword>
<evidence type="ECO:0000256" key="13">
    <source>
        <dbReference type="ARBA" id="ARBA00023203"/>
    </source>
</evidence>
<keyword evidence="14" id="KW-0206">Cytoskeleton</keyword>